<dbReference type="Proteomes" id="UP000317770">
    <property type="component" value="Unassembled WGS sequence"/>
</dbReference>
<evidence type="ECO:0000313" key="1">
    <source>
        <dbReference type="EMBL" id="TVX75743.1"/>
    </source>
</evidence>
<protein>
    <recommendedName>
        <fullName evidence="3">CopG family transcriptional regulator</fullName>
    </recommendedName>
</protein>
<reference evidence="1 2" key="1">
    <citation type="submission" date="2019-07" db="EMBL/GenBank/DDBJ databases">
        <title>Genome assembly of Bacillus simplex strain GGC-P6A.</title>
        <authorList>
            <person name="Jennings M.E."/>
            <person name="Barton H.A."/>
        </authorList>
    </citation>
    <scope>NUCLEOTIDE SEQUENCE [LARGE SCALE GENOMIC DNA]</scope>
    <source>
        <strain evidence="1 2">GGC-P6A</strain>
    </source>
</reference>
<sequence>MKIKEILDDLLITGNTISKIAKEKVRIGEKKLKDALHNAGYEYRNSGQKGWYYVGEGEEPLYTSVFEFIKSNNSHPKVKQTTPIHAFDVNQSSHDTKKDSHPIPLDVNSVRTQDKSSIHTEFTPEERAILRDLIRGYVLNDQQDSHGDDLYQRVVTLEKGKKVRKTIVINEEVGALLDSFADQQKFNKSDLIEIAILDLVKKYK</sequence>
<organism evidence="1 2">
    <name type="scientific">Peribacillus simplex</name>
    <dbReference type="NCBI Taxonomy" id="1478"/>
    <lineage>
        <taxon>Bacteria</taxon>
        <taxon>Bacillati</taxon>
        <taxon>Bacillota</taxon>
        <taxon>Bacilli</taxon>
        <taxon>Bacillales</taxon>
        <taxon>Bacillaceae</taxon>
        <taxon>Peribacillus</taxon>
    </lineage>
</organism>
<comment type="caution">
    <text evidence="1">The sequence shown here is derived from an EMBL/GenBank/DDBJ whole genome shotgun (WGS) entry which is preliminary data.</text>
</comment>
<dbReference type="AlphaFoldDB" id="A0A8B5XNU7"/>
<name>A0A8B5XNU7_9BACI</name>
<evidence type="ECO:0000313" key="2">
    <source>
        <dbReference type="Proteomes" id="UP000317770"/>
    </source>
</evidence>
<dbReference type="RefSeq" id="WP_144481157.1">
    <property type="nucleotide sequence ID" value="NZ_JARMTY010000029.1"/>
</dbReference>
<accession>A0A8B5XNU7</accession>
<evidence type="ECO:0008006" key="3">
    <source>
        <dbReference type="Google" id="ProtNLM"/>
    </source>
</evidence>
<proteinExistence type="predicted"/>
<dbReference type="EMBL" id="VNKI01000024">
    <property type="protein sequence ID" value="TVX75743.1"/>
    <property type="molecule type" value="Genomic_DNA"/>
</dbReference>
<gene>
    <name evidence="1" type="ORF">FQP34_27125</name>
</gene>